<dbReference type="AlphaFoldDB" id="A0A0L8BTJ2"/>
<gene>
    <name evidence="2" type="ORF">AC244_16190</name>
</gene>
<keyword evidence="1" id="KW-1133">Transmembrane helix</keyword>
<organism evidence="2 3">
    <name type="scientific">Ensifer adhaerens</name>
    <name type="common">Sinorhizobium morelense</name>
    <dbReference type="NCBI Taxonomy" id="106592"/>
    <lineage>
        <taxon>Bacteria</taxon>
        <taxon>Pseudomonadati</taxon>
        <taxon>Pseudomonadota</taxon>
        <taxon>Alphaproteobacteria</taxon>
        <taxon>Hyphomicrobiales</taxon>
        <taxon>Rhizobiaceae</taxon>
        <taxon>Sinorhizobium/Ensifer group</taxon>
        <taxon>Ensifer</taxon>
    </lineage>
</organism>
<dbReference type="EMBL" id="LGAP01000009">
    <property type="protein sequence ID" value="KOF17898.1"/>
    <property type="molecule type" value="Genomic_DNA"/>
</dbReference>
<dbReference type="OrthoDB" id="8420189at2"/>
<keyword evidence="1" id="KW-0812">Transmembrane</keyword>
<keyword evidence="1" id="KW-0472">Membrane</keyword>
<dbReference type="RefSeq" id="WP_053249825.1">
    <property type="nucleotide sequence ID" value="NZ_LGAP01000009.1"/>
</dbReference>
<evidence type="ECO:0000256" key="1">
    <source>
        <dbReference type="SAM" id="Phobius"/>
    </source>
</evidence>
<dbReference type="Proteomes" id="UP000037425">
    <property type="component" value="Unassembled WGS sequence"/>
</dbReference>
<evidence type="ECO:0000313" key="3">
    <source>
        <dbReference type="Proteomes" id="UP000037425"/>
    </source>
</evidence>
<comment type="caution">
    <text evidence="2">The sequence shown here is derived from an EMBL/GenBank/DDBJ whole genome shotgun (WGS) entry which is preliminary data.</text>
</comment>
<accession>A0A0L8BTJ2</accession>
<dbReference type="PATRIC" id="fig|106592.7.peg.7554"/>
<proteinExistence type="predicted"/>
<evidence type="ECO:0000313" key="2">
    <source>
        <dbReference type="EMBL" id="KOF17898.1"/>
    </source>
</evidence>
<sequence>MSLIIPFCGHGTLHRSYDLIDVLLELFGYTTARLVLPIITLGKVRVQSITSAERGFNWLGFKRVEDGSLICHADMAGFIGVMLWLLVALLFFVSP</sequence>
<name>A0A0L8BTJ2_ENSAD</name>
<protein>
    <submittedName>
        <fullName evidence="2">Uncharacterized protein</fullName>
    </submittedName>
</protein>
<reference evidence="3" key="1">
    <citation type="submission" date="2015-07" db="EMBL/GenBank/DDBJ databases">
        <title>Whole genome sequence of an Ensifer adhaerens strain isolated from a cave pool in the Wind Cave National Park.</title>
        <authorList>
            <person name="Eng W.W.H."/>
            <person name="Gan H.M."/>
            <person name="Barton H.A."/>
            <person name="Savka M.A."/>
        </authorList>
    </citation>
    <scope>NUCLEOTIDE SEQUENCE [LARGE SCALE GENOMIC DNA]</scope>
    <source>
        <strain evidence="3">SD006</strain>
    </source>
</reference>
<feature type="transmembrane region" description="Helical" evidence="1">
    <location>
        <begin position="69"/>
        <end position="93"/>
    </location>
</feature>